<gene>
    <name evidence="2" type="ORF">B9Q01_04825</name>
</gene>
<keyword evidence="1" id="KW-0812">Transmembrane</keyword>
<keyword evidence="1" id="KW-1133">Transmembrane helix</keyword>
<accession>A0A2R6AAL7</accession>
<feature type="transmembrane region" description="Helical" evidence="1">
    <location>
        <begin position="6"/>
        <end position="26"/>
    </location>
</feature>
<comment type="caution">
    <text evidence="2">The sequence shown here is derived from an EMBL/GenBank/DDBJ whole genome shotgun (WGS) entry which is preliminary data.</text>
</comment>
<feature type="transmembrane region" description="Helical" evidence="1">
    <location>
        <begin position="60"/>
        <end position="78"/>
    </location>
</feature>
<name>A0A2R6AAL7_9ARCH</name>
<dbReference type="Proteomes" id="UP000240880">
    <property type="component" value="Unassembled WGS sequence"/>
</dbReference>
<protein>
    <submittedName>
        <fullName evidence="2">Uncharacterized protein</fullName>
    </submittedName>
</protein>
<evidence type="ECO:0000313" key="2">
    <source>
        <dbReference type="EMBL" id="PSN83389.1"/>
    </source>
</evidence>
<dbReference type="AlphaFoldDB" id="A0A2R6AAL7"/>
<evidence type="ECO:0000256" key="1">
    <source>
        <dbReference type="SAM" id="Phobius"/>
    </source>
</evidence>
<feature type="transmembrane region" description="Helical" evidence="1">
    <location>
        <begin position="38"/>
        <end position="54"/>
    </location>
</feature>
<reference evidence="2 3" key="1">
    <citation type="submission" date="2017-04" db="EMBL/GenBank/DDBJ databases">
        <title>Novel microbial lineages endemic to geothermal iron-oxide mats fill important gaps in the evolutionary history of Archaea.</title>
        <authorList>
            <person name="Jay Z.J."/>
            <person name="Beam J.P."/>
            <person name="Dlakic M."/>
            <person name="Rusch D.B."/>
            <person name="Kozubal M.A."/>
            <person name="Inskeep W.P."/>
        </authorList>
    </citation>
    <scope>NUCLEOTIDE SEQUENCE [LARGE SCALE GENOMIC DNA]</scope>
    <source>
        <strain evidence="2">OSP_D</strain>
    </source>
</reference>
<proteinExistence type="predicted"/>
<evidence type="ECO:0000313" key="3">
    <source>
        <dbReference type="Proteomes" id="UP000240880"/>
    </source>
</evidence>
<dbReference type="EMBL" id="NEXC01000025">
    <property type="protein sequence ID" value="PSN83389.1"/>
    <property type="molecule type" value="Genomic_DNA"/>
</dbReference>
<organism evidence="2 3">
    <name type="scientific">Candidatus Marsarchaeota G1 archaeon OSP_D</name>
    <dbReference type="NCBI Taxonomy" id="1978155"/>
    <lineage>
        <taxon>Archaea</taxon>
        <taxon>Candidatus Marsarchaeota</taxon>
        <taxon>Candidatus Marsarchaeota group 1</taxon>
    </lineage>
</organism>
<sequence length="79" mass="9024">MYWDYRRNMGFILSAYFLTVALGGYINEKLLKRMSHKLIAVISAGLLSLFVTLLSFGKLMLVLVFLLAVVSSFGVWRFI</sequence>
<keyword evidence="1" id="KW-0472">Membrane</keyword>